<dbReference type="InterPro" id="IPR019831">
    <property type="entry name" value="Mn/Fe_SOD_N"/>
</dbReference>
<dbReference type="PANTHER" id="PTHR42769">
    <property type="entry name" value="SUPEROXIDE DISMUTASE"/>
    <property type="match status" value="1"/>
</dbReference>
<accession>A0ABV6PI98</accession>
<dbReference type="InterPro" id="IPR036314">
    <property type="entry name" value="SOD_C_sf"/>
</dbReference>
<dbReference type="Pfam" id="PF00081">
    <property type="entry name" value="Sod_Fe_N"/>
    <property type="match status" value="1"/>
</dbReference>
<dbReference type="EC" id="1.15.1.1" evidence="2 5"/>
<comment type="catalytic activity">
    <reaction evidence="5">
        <text>2 superoxide + 2 H(+) = H2O2 + O2</text>
        <dbReference type="Rhea" id="RHEA:20696"/>
        <dbReference type="ChEBI" id="CHEBI:15378"/>
        <dbReference type="ChEBI" id="CHEBI:15379"/>
        <dbReference type="ChEBI" id="CHEBI:16240"/>
        <dbReference type="ChEBI" id="CHEBI:18421"/>
        <dbReference type="EC" id="1.15.1.1"/>
    </reaction>
</comment>
<comment type="function">
    <text evidence="5">Destroys radicals which are normally produced within the cells and which are toxic to biological systems.</text>
</comment>
<name>A0ABV6PI98_9SPHN</name>
<dbReference type="InterPro" id="IPR019833">
    <property type="entry name" value="Mn/Fe_SOD_BS"/>
</dbReference>
<keyword evidence="3 5" id="KW-0479">Metal-binding</keyword>
<protein>
    <recommendedName>
        <fullName evidence="2 5">Superoxide dismutase</fullName>
        <ecNumber evidence="2 5">1.15.1.1</ecNumber>
    </recommendedName>
</protein>
<evidence type="ECO:0000256" key="2">
    <source>
        <dbReference type="ARBA" id="ARBA00012682"/>
    </source>
</evidence>
<comment type="caution">
    <text evidence="8">The sequence shown here is derived from an EMBL/GenBank/DDBJ whole genome shotgun (WGS) entry which is preliminary data.</text>
</comment>
<dbReference type="RefSeq" id="WP_379481038.1">
    <property type="nucleotide sequence ID" value="NZ_JBHLTL010000005.1"/>
</dbReference>
<evidence type="ECO:0000259" key="7">
    <source>
        <dbReference type="Pfam" id="PF02777"/>
    </source>
</evidence>
<reference evidence="8 9" key="1">
    <citation type="submission" date="2024-09" db="EMBL/GenBank/DDBJ databases">
        <authorList>
            <person name="Sun Q."/>
            <person name="Mori K."/>
        </authorList>
    </citation>
    <scope>NUCLEOTIDE SEQUENCE [LARGE SCALE GENOMIC DNA]</scope>
    <source>
        <strain evidence="8 9">NCAIM B.02537</strain>
    </source>
</reference>
<proteinExistence type="inferred from homology"/>
<evidence type="ECO:0000256" key="5">
    <source>
        <dbReference type="RuleBase" id="RU000414"/>
    </source>
</evidence>
<comment type="similarity">
    <text evidence="1 5">Belongs to the iron/manganese superoxide dismutase family.</text>
</comment>
<dbReference type="PROSITE" id="PS00088">
    <property type="entry name" value="SOD_MN"/>
    <property type="match status" value="1"/>
</dbReference>
<evidence type="ECO:0000256" key="4">
    <source>
        <dbReference type="ARBA" id="ARBA00023002"/>
    </source>
</evidence>
<sequence length="245" mass="27585">MKTSETDNAVMDRHPAHMAQVNRGISLPFTASPGFELKPRPLGFAYDALEPHVSAETMHYHFDKHYLGYLAKVNAMVAGTNLAALPLEDMVRQAAWKRKRALLINAAQSWNHAFFWECLSPEGKNGPDLILAEALAKAFGSLEKFRQKFIEKGMAHFGSGWLWLAWHQDRGLMLSTTDNATPVWLASGRTPLLVSDLWEHAYYLDWKNDRAGWLEAFITDCANWHMAGAQLAALVNGTPTWRFST</sequence>
<dbReference type="Pfam" id="PF02777">
    <property type="entry name" value="Sod_Fe_C"/>
    <property type="match status" value="1"/>
</dbReference>
<dbReference type="InterPro" id="IPR001189">
    <property type="entry name" value="Mn/Fe_SOD"/>
</dbReference>
<evidence type="ECO:0000256" key="3">
    <source>
        <dbReference type="ARBA" id="ARBA00022723"/>
    </source>
</evidence>
<dbReference type="SUPFAM" id="SSF54719">
    <property type="entry name" value="Fe,Mn superoxide dismutase (SOD), C-terminal domain"/>
    <property type="match status" value="1"/>
</dbReference>
<dbReference type="Gene3D" id="1.10.287.990">
    <property type="entry name" value="Fe,Mn superoxide dismutase (SOD) domain"/>
    <property type="match status" value="1"/>
</dbReference>
<dbReference type="InterPro" id="IPR019832">
    <property type="entry name" value="Mn/Fe_SOD_C"/>
</dbReference>
<evidence type="ECO:0000313" key="9">
    <source>
        <dbReference type="Proteomes" id="UP001589943"/>
    </source>
</evidence>
<keyword evidence="4 5" id="KW-0560">Oxidoreductase</keyword>
<dbReference type="PIRSF" id="PIRSF000349">
    <property type="entry name" value="SODismutase"/>
    <property type="match status" value="1"/>
</dbReference>
<keyword evidence="9" id="KW-1185">Reference proteome</keyword>
<dbReference type="PRINTS" id="PR01703">
    <property type="entry name" value="MNSODISMTASE"/>
</dbReference>
<gene>
    <name evidence="8" type="ORF">ACFFF7_08960</name>
</gene>
<dbReference type="GO" id="GO:0004784">
    <property type="term" value="F:superoxide dismutase activity"/>
    <property type="evidence" value="ECO:0007669"/>
    <property type="project" value="UniProtKB-EC"/>
</dbReference>
<evidence type="ECO:0000313" key="8">
    <source>
        <dbReference type="EMBL" id="MFC0589540.1"/>
    </source>
</evidence>
<dbReference type="Gene3D" id="3.55.40.20">
    <property type="entry name" value="Iron/manganese superoxide dismutase, C-terminal domain"/>
    <property type="match status" value="1"/>
</dbReference>
<organism evidence="8 9">
    <name type="scientific">Novosphingobium aquiterrae</name>
    <dbReference type="NCBI Taxonomy" id="624388"/>
    <lineage>
        <taxon>Bacteria</taxon>
        <taxon>Pseudomonadati</taxon>
        <taxon>Pseudomonadota</taxon>
        <taxon>Alphaproteobacteria</taxon>
        <taxon>Sphingomonadales</taxon>
        <taxon>Sphingomonadaceae</taxon>
        <taxon>Novosphingobium</taxon>
    </lineage>
</organism>
<dbReference type="EMBL" id="JBHLTL010000005">
    <property type="protein sequence ID" value="MFC0589540.1"/>
    <property type="molecule type" value="Genomic_DNA"/>
</dbReference>
<dbReference type="PANTHER" id="PTHR42769:SF3">
    <property type="entry name" value="SUPEROXIDE DISMUTASE [FE] 2, CHLOROPLASTIC"/>
    <property type="match status" value="1"/>
</dbReference>
<evidence type="ECO:0000259" key="6">
    <source>
        <dbReference type="Pfam" id="PF00081"/>
    </source>
</evidence>
<feature type="domain" description="Manganese/iron superoxide dismutase N-terminal" evidence="6">
    <location>
        <begin position="41"/>
        <end position="120"/>
    </location>
</feature>
<feature type="domain" description="Manganese/iron superoxide dismutase C-terminal" evidence="7">
    <location>
        <begin position="131"/>
        <end position="227"/>
    </location>
</feature>
<dbReference type="SUPFAM" id="SSF46609">
    <property type="entry name" value="Fe,Mn superoxide dismutase (SOD), N-terminal domain"/>
    <property type="match status" value="1"/>
</dbReference>
<dbReference type="InterPro" id="IPR036324">
    <property type="entry name" value="Mn/Fe_SOD_N_sf"/>
</dbReference>
<evidence type="ECO:0000256" key="1">
    <source>
        <dbReference type="ARBA" id="ARBA00008714"/>
    </source>
</evidence>
<dbReference type="Proteomes" id="UP001589943">
    <property type="component" value="Unassembled WGS sequence"/>
</dbReference>